<evidence type="ECO:0000313" key="5">
    <source>
        <dbReference type="EMBL" id="GAU45716.1"/>
    </source>
</evidence>
<organism evidence="5 6">
    <name type="scientific">Trifolium subterraneum</name>
    <name type="common">Subterranean clover</name>
    <dbReference type="NCBI Taxonomy" id="3900"/>
    <lineage>
        <taxon>Eukaryota</taxon>
        <taxon>Viridiplantae</taxon>
        <taxon>Streptophyta</taxon>
        <taxon>Embryophyta</taxon>
        <taxon>Tracheophyta</taxon>
        <taxon>Spermatophyta</taxon>
        <taxon>Magnoliopsida</taxon>
        <taxon>eudicotyledons</taxon>
        <taxon>Gunneridae</taxon>
        <taxon>Pentapetalae</taxon>
        <taxon>rosids</taxon>
        <taxon>fabids</taxon>
        <taxon>Fabales</taxon>
        <taxon>Fabaceae</taxon>
        <taxon>Papilionoideae</taxon>
        <taxon>50 kb inversion clade</taxon>
        <taxon>NPAAA clade</taxon>
        <taxon>Hologalegina</taxon>
        <taxon>IRL clade</taxon>
        <taxon>Trifolieae</taxon>
        <taxon>Trifolium</taxon>
    </lineage>
</organism>
<feature type="domain" description="Alcohol dehydrogenase-like N-terminal" evidence="4">
    <location>
        <begin position="6"/>
        <end position="95"/>
    </location>
</feature>
<keyword evidence="2" id="KW-0479">Metal-binding</keyword>
<dbReference type="SUPFAM" id="SSF50129">
    <property type="entry name" value="GroES-like"/>
    <property type="match status" value="1"/>
</dbReference>
<evidence type="ECO:0000259" key="4">
    <source>
        <dbReference type="Pfam" id="PF08240"/>
    </source>
</evidence>
<accession>A0A2Z6NPZ1</accession>
<dbReference type="GO" id="GO:0051903">
    <property type="term" value="F:S-(hydroxymethyl)glutathione dehydrogenase [NAD(P)+] activity"/>
    <property type="evidence" value="ECO:0007669"/>
    <property type="project" value="TreeGrafter"/>
</dbReference>
<evidence type="ECO:0000313" key="6">
    <source>
        <dbReference type="Proteomes" id="UP000242715"/>
    </source>
</evidence>
<dbReference type="InterPro" id="IPR013154">
    <property type="entry name" value="ADH-like_N"/>
</dbReference>
<dbReference type="PANTHER" id="PTHR43880:SF26">
    <property type="entry name" value="ALCOHOL DEHYDROGENASE CLASS-P"/>
    <property type="match status" value="1"/>
</dbReference>
<protein>
    <recommendedName>
        <fullName evidence="4">Alcohol dehydrogenase-like N-terminal domain-containing protein</fullName>
    </recommendedName>
</protein>
<sequence length="371" mass="40671">MMYIRIVESVGEGVTHLKPRDHALPVFTGECGECPYCKSEESNMCNLLRINIDRGVMINENKSRFSIKGQPIHHFVGTSTFSEYIVVHAGCVANVNPDAPLDKVCILSCGICTDFLTEILLHTSKDIGVSYSNSQQSSNLCCKSAHELSLVHVFPHSSNPLANLHCPSKNSKRSTLLLIVFAPIRCAIVEKLLKRCWSRPSCIKCPGIVMFLFMISAMDIIVSAGSTSRSISTILSYAISLRFSSAIIVPHMSASVGSPLSLAVKPLVSLSFSQFTPSEPHDSSSSLQPLFLRATQSSNPPPKASLISHQDSIFPFRLVTSHDLFSIFATAPTFVVNVTCCKIHWHLPASLPLRSLTTLTAQVRYLNRIPN</sequence>
<keyword evidence="3" id="KW-0862">Zinc</keyword>
<comment type="subunit">
    <text evidence="1">Homodimer.</text>
</comment>
<evidence type="ECO:0000256" key="3">
    <source>
        <dbReference type="ARBA" id="ARBA00022833"/>
    </source>
</evidence>
<proteinExistence type="predicted"/>
<dbReference type="PANTHER" id="PTHR43880">
    <property type="entry name" value="ALCOHOL DEHYDROGENASE"/>
    <property type="match status" value="1"/>
</dbReference>
<dbReference type="AlphaFoldDB" id="A0A2Z6NPZ1"/>
<dbReference type="Pfam" id="PF08240">
    <property type="entry name" value="ADH_N"/>
    <property type="match status" value="1"/>
</dbReference>
<dbReference type="GO" id="GO:0005829">
    <property type="term" value="C:cytosol"/>
    <property type="evidence" value="ECO:0007669"/>
    <property type="project" value="TreeGrafter"/>
</dbReference>
<dbReference type="EMBL" id="DF974144">
    <property type="protein sequence ID" value="GAU45716.1"/>
    <property type="molecule type" value="Genomic_DNA"/>
</dbReference>
<dbReference type="InterPro" id="IPR011032">
    <property type="entry name" value="GroES-like_sf"/>
</dbReference>
<dbReference type="Gene3D" id="3.90.180.10">
    <property type="entry name" value="Medium-chain alcohol dehydrogenases, catalytic domain"/>
    <property type="match status" value="1"/>
</dbReference>
<evidence type="ECO:0000256" key="1">
    <source>
        <dbReference type="ARBA" id="ARBA00011738"/>
    </source>
</evidence>
<gene>
    <name evidence="5" type="ORF">TSUD_400980</name>
</gene>
<dbReference type="GO" id="GO:0046294">
    <property type="term" value="P:formaldehyde catabolic process"/>
    <property type="evidence" value="ECO:0007669"/>
    <property type="project" value="TreeGrafter"/>
</dbReference>
<evidence type="ECO:0000256" key="2">
    <source>
        <dbReference type="ARBA" id="ARBA00022723"/>
    </source>
</evidence>
<name>A0A2Z6NPZ1_TRISU</name>
<keyword evidence="6" id="KW-1185">Reference proteome</keyword>
<dbReference type="Proteomes" id="UP000242715">
    <property type="component" value="Unassembled WGS sequence"/>
</dbReference>
<dbReference type="GO" id="GO:0008270">
    <property type="term" value="F:zinc ion binding"/>
    <property type="evidence" value="ECO:0007669"/>
    <property type="project" value="TreeGrafter"/>
</dbReference>
<reference evidence="6" key="1">
    <citation type="journal article" date="2017" name="Front. Plant Sci.">
        <title>Climate Clever Clovers: New Paradigm to Reduce the Environmental Footprint of Ruminants by Breeding Low Methanogenic Forages Utilizing Haplotype Variation.</title>
        <authorList>
            <person name="Kaur P."/>
            <person name="Appels R."/>
            <person name="Bayer P.E."/>
            <person name="Keeble-Gagnere G."/>
            <person name="Wang J."/>
            <person name="Hirakawa H."/>
            <person name="Shirasawa K."/>
            <person name="Vercoe P."/>
            <person name="Stefanova K."/>
            <person name="Durmic Z."/>
            <person name="Nichols P."/>
            <person name="Revell C."/>
            <person name="Isobe S.N."/>
            <person name="Edwards D."/>
            <person name="Erskine W."/>
        </authorList>
    </citation>
    <scope>NUCLEOTIDE SEQUENCE [LARGE SCALE GENOMIC DNA]</scope>
    <source>
        <strain evidence="6">cv. Daliak</strain>
    </source>
</reference>